<evidence type="ECO:0000313" key="2">
    <source>
        <dbReference type="EMBL" id="CAK0901685.1"/>
    </source>
</evidence>
<proteinExistence type="predicted"/>
<feature type="transmembrane region" description="Helical" evidence="1">
    <location>
        <begin position="30"/>
        <end position="46"/>
    </location>
</feature>
<dbReference type="EMBL" id="CAUYUJ010020967">
    <property type="protein sequence ID" value="CAK0901685.1"/>
    <property type="molecule type" value="Genomic_DNA"/>
</dbReference>
<keyword evidence="3" id="KW-1185">Reference proteome</keyword>
<accession>A0ABN9XPK8</accession>
<reference evidence="2" key="1">
    <citation type="submission" date="2023-10" db="EMBL/GenBank/DDBJ databases">
        <authorList>
            <person name="Chen Y."/>
            <person name="Shah S."/>
            <person name="Dougan E. K."/>
            <person name="Thang M."/>
            <person name="Chan C."/>
        </authorList>
    </citation>
    <scope>NUCLEOTIDE SEQUENCE [LARGE SCALE GENOMIC DNA]</scope>
</reference>
<evidence type="ECO:0000313" key="3">
    <source>
        <dbReference type="Proteomes" id="UP001189429"/>
    </source>
</evidence>
<dbReference type="Proteomes" id="UP001189429">
    <property type="component" value="Unassembled WGS sequence"/>
</dbReference>
<sequence length="71" mass="8050">APRPGMLLPLPSPPVQIGPPTEFARKMRSWLFLLLMLQTAVCVLRFVCLLDIMGGFIMLIMVGMGWYAWKE</sequence>
<keyword evidence="1" id="KW-1133">Transmembrane helix</keyword>
<keyword evidence="1" id="KW-0472">Membrane</keyword>
<feature type="transmembrane region" description="Helical" evidence="1">
    <location>
        <begin position="52"/>
        <end position="69"/>
    </location>
</feature>
<feature type="non-terminal residue" evidence="2">
    <location>
        <position position="71"/>
    </location>
</feature>
<gene>
    <name evidence="2" type="ORF">PCOR1329_LOCUS78567</name>
</gene>
<name>A0ABN9XPK8_9DINO</name>
<evidence type="ECO:0008006" key="4">
    <source>
        <dbReference type="Google" id="ProtNLM"/>
    </source>
</evidence>
<keyword evidence="1" id="KW-0812">Transmembrane</keyword>
<organism evidence="2 3">
    <name type="scientific">Prorocentrum cordatum</name>
    <dbReference type="NCBI Taxonomy" id="2364126"/>
    <lineage>
        <taxon>Eukaryota</taxon>
        <taxon>Sar</taxon>
        <taxon>Alveolata</taxon>
        <taxon>Dinophyceae</taxon>
        <taxon>Prorocentrales</taxon>
        <taxon>Prorocentraceae</taxon>
        <taxon>Prorocentrum</taxon>
    </lineage>
</organism>
<evidence type="ECO:0000256" key="1">
    <source>
        <dbReference type="SAM" id="Phobius"/>
    </source>
</evidence>
<comment type="caution">
    <text evidence="2">The sequence shown here is derived from an EMBL/GenBank/DDBJ whole genome shotgun (WGS) entry which is preliminary data.</text>
</comment>
<feature type="non-terminal residue" evidence="2">
    <location>
        <position position="1"/>
    </location>
</feature>
<protein>
    <recommendedName>
        <fullName evidence="4">Copper transporter</fullName>
    </recommendedName>
</protein>